<evidence type="ECO:0000313" key="2">
    <source>
        <dbReference type="EMBL" id="KAJ4369673.1"/>
    </source>
</evidence>
<sequence length="197" mass="21364">MGWFSSSTEKDPLARNPVNPDVTSQYGSGAEQDRYGQHFSVPTDALNRGVDKIKNIAHTPGSGAEQDRYNDKFSVGSKGYDKLKDAGYAAKDAAKDAAKYKGDGAEQDRYNTHFSPALHSLDAQKVKEAARNIAIKGKEAGSYGLGYDGRRRAELLAGSGTGAEQDRYGEKFGLSRDTVQNAAQRVKDGAKDVLERR</sequence>
<name>A0A9W8Y6S0_9PLEO</name>
<organism evidence="2 3">
    <name type="scientific">Neocucurbitaria cava</name>
    <dbReference type="NCBI Taxonomy" id="798079"/>
    <lineage>
        <taxon>Eukaryota</taxon>
        <taxon>Fungi</taxon>
        <taxon>Dikarya</taxon>
        <taxon>Ascomycota</taxon>
        <taxon>Pezizomycotina</taxon>
        <taxon>Dothideomycetes</taxon>
        <taxon>Pleosporomycetidae</taxon>
        <taxon>Pleosporales</taxon>
        <taxon>Pleosporineae</taxon>
        <taxon>Cucurbitariaceae</taxon>
        <taxon>Neocucurbitaria</taxon>
    </lineage>
</organism>
<reference evidence="2" key="1">
    <citation type="submission" date="2022-10" db="EMBL/GenBank/DDBJ databases">
        <title>Tapping the CABI collections for fungal endophytes: first genome assemblies for Collariella, Neodidymelliopsis, Ascochyta clinopodiicola, Didymella pomorum, Didymosphaeria variabile, Neocosmospora piperis and Neocucurbitaria cava.</title>
        <authorList>
            <person name="Hill R."/>
        </authorList>
    </citation>
    <scope>NUCLEOTIDE SEQUENCE</scope>
    <source>
        <strain evidence="2">IMI 356814</strain>
    </source>
</reference>
<proteinExistence type="predicted"/>
<dbReference type="OrthoDB" id="67965at2759"/>
<dbReference type="Proteomes" id="UP001140560">
    <property type="component" value="Unassembled WGS sequence"/>
</dbReference>
<dbReference type="EMBL" id="JAPEUY010000009">
    <property type="protein sequence ID" value="KAJ4369673.1"/>
    <property type="molecule type" value="Genomic_DNA"/>
</dbReference>
<comment type="caution">
    <text evidence="2">The sequence shown here is derived from an EMBL/GenBank/DDBJ whole genome shotgun (WGS) entry which is preliminary data.</text>
</comment>
<gene>
    <name evidence="2" type="ORF">N0V83_005435</name>
</gene>
<accession>A0A9W8Y6S0</accession>
<evidence type="ECO:0000313" key="3">
    <source>
        <dbReference type="Proteomes" id="UP001140560"/>
    </source>
</evidence>
<keyword evidence="3" id="KW-1185">Reference proteome</keyword>
<evidence type="ECO:0000256" key="1">
    <source>
        <dbReference type="SAM" id="MobiDB-lite"/>
    </source>
</evidence>
<protein>
    <submittedName>
        <fullName evidence="2">Uncharacterized protein</fullName>
    </submittedName>
</protein>
<dbReference type="AlphaFoldDB" id="A0A9W8Y6S0"/>
<feature type="region of interest" description="Disordered" evidence="1">
    <location>
        <begin position="1"/>
        <end position="37"/>
    </location>
</feature>